<dbReference type="Proteomes" id="UP000011740">
    <property type="component" value="Unassembled WGS sequence"/>
</dbReference>
<dbReference type="AlphaFoldDB" id="M3CCH4"/>
<dbReference type="EMBL" id="AORZ01000008">
    <property type="protein sequence ID" value="EMF01691.1"/>
    <property type="molecule type" value="Genomic_DNA"/>
</dbReference>
<dbReference type="STRING" id="1223523.H340_04794"/>
<protein>
    <submittedName>
        <fullName evidence="1">Uncharacterized protein</fullName>
    </submittedName>
</protein>
<dbReference type="PATRIC" id="fig|1223523.3.peg.971"/>
<evidence type="ECO:0000313" key="1">
    <source>
        <dbReference type="EMBL" id="EMF01691.1"/>
    </source>
</evidence>
<gene>
    <name evidence="1" type="ORF">H340_04794</name>
</gene>
<organism evidence="1 2">
    <name type="scientific">Streptomyces mobaraensis (strain ATCC 29032 / DSM 40847 / JCM 4168 / NBRC 13819 / NCIMB 11159 / IPCR 16-22)</name>
    <dbReference type="NCBI Taxonomy" id="1223523"/>
    <lineage>
        <taxon>Bacteria</taxon>
        <taxon>Bacillati</taxon>
        <taxon>Actinomycetota</taxon>
        <taxon>Actinomycetes</taxon>
        <taxon>Kitasatosporales</taxon>
        <taxon>Streptomycetaceae</taxon>
        <taxon>Streptomyces</taxon>
    </lineage>
</organism>
<name>M3CCH4_STRM1</name>
<sequence>MELDGWLKRENLKGFLVALSEIAEYDFGRLDRGAFESGLSSGGDSGAWMIFNRFDVSPDVVLSD</sequence>
<evidence type="ECO:0000313" key="2">
    <source>
        <dbReference type="Proteomes" id="UP000011740"/>
    </source>
</evidence>
<proteinExistence type="predicted"/>
<dbReference type="RefSeq" id="WP_004940090.1">
    <property type="nucleotide sequence ID" value="NZ_AORZ01000008.1"/>
</dbReference>
<comment type="caution">
    <text evidence="1">The sequence shown here is derived from an EMBL/GenBank/DDBJ whole genome shotgun (WGS) entry which is preliminary data.</text>
</comment>
<reference evidence="1 2" key="1">
    <citation type="journal article" date="2013" name="Genome Announc.">
        <title>Whole-Genome Shotgun Assembly and Analysis of the Genome of Streptomyces mobaraensis DSM 40847, a Strain for Industrial Production of Microbial Transglutaminase.</title>
        <authorList>
            <person name="Yang H."/>
            <person name="He T."/>
            <person name="Wu W."/>
            <person name="Zhu W."/>
            <person name="Lu B."/>
            <person name="Sun W."/>
        </authorList>
    </citation>
    <scope>NUCLEOTIDE SEQUENCE [LARGE SCALE GENOMIC DNA]</scope>
    <source>
        <strain evidence="1 2">DSM 40847</strain>
    </source>
</reference>
<accession>M3CCH4</accession>